<evidence type="ECO:0000256" key="5">
    <source>
        <dbReference type="ARBA" id="ARBA00022645"/>
    </source>
</evidence>
<dbReference type="Pfam" id="PF00905">
    <property type="entry name" value="Transpeptidase"/>
    <property type="match status" value="1"/>
</dbReference>
<evidence type="ECO:0000313" key="17">
    <source>
        <dbReference type="EMBL" id="GLR25509.1"/>
    </source>
</evidence>
<keyword evidence="3 14" id="KW-1003">Cell membrane</keyword>
<protein>
    <recommendedName>
        <fullName evidence="14">Peptidoglycan D,D-transpeptidase MrdA</fullName>
        <ecNumber evidence="14">3.4.16.4</ecNumber>
    </recommendedName>
    <alternativeName>
        <fullName evidence="14">Penicillin-binding protein 2</fullName>
        <shortName evidence="14">PBP-2</shortName>
    </alternativeName>
</protein>
<dbReference type="EMBL" id="BSOJ01000006">
    <property type="protein sequence ID" value="GLR25509.1"/>
    <property type="molecule type" value="Genomic_DNA"/>
</dbReference>
<keyword evidence="6 14" id="KW-0645">Protease</keyword>
<keyword evidence="9 14" id="KW-0133">Cell shape</keyword>
<comment type="catalytic activity">
    <reaction evidence="14">
        <text>Preferential cleavage: (Ac)2-L-Lys-D-Ala-|-D-Ala. Also transpeptidation of peptidyl-alanyl moieties that are N-acyl substituents of D-alanine.</text>
        <dbReference type="EC" id="3.4.16.4"/>
    </reaction>
</comment>
<feature type="active site" description="Acyl-ester intermediate" evidence="14">
    <location>
        <position position="327"/>
    </location>
</feature>
<keyword evidence="7 14" id="KW-0812">Transmembrane</keyword>
<comment type="pathway">
    <text evidence="14">Cell wall biogenesis; peptidoglycan biosynthesis.</text>
</comment>
<dbReference type="Gene3D" id="3.30.1390.30">
    <property type="entry name" value="Penicillin-binding protein 2a, domain 3"/>
    <property type="match status" value="1"/>
</dbReference>
<keyword evidence="18" id="KW-1185">Reference proteome</keyword>
<evidence type="ECO:0000256" key="12">
    <source>
        <dbReference type="ARBA" id="ARBA00023136"/>
    </source>
</evidence>
<evidence type="ECO:0000256" key="4">
    <source>
        <dbReference type="ARBA" id="ARBA00022519"/>
    </source>
</evidence>
<keyword evidence="4 14" id="KW-0997">Cell inner membrane</keyword>
<dbReference type="PANTHER" id="PTHR30627">
    <property type="entry name" value="PEPTIDOGLYCAN D,D-TRANSPEPTIDASE"/>
    <property type="match status" value="1"/>
</dbReference>
<dbReference type="HAMAP" id="MF_02081">
    <property type="entry name" value="MrdA_transpept"/>
    <property type="match status" value="1"/>
</dbReference>
<comment type="similarity">
    <text evidence="14">Belongs to the transpeptidase family. MrdA subfamily.</text>
</comment>
<dbReference type="NCBIfam" id="TIGR03423">
    <property type="entry name" value="pbp2_mrdA"/>
    <property type="match status" value="1"/>
</dbReference>
<comment type="cofactor">
    <cofactor evidence="14">
        <name>Zn(2+)</name>
        <dbReference type="ChEBI" id="CHEBI:29105"/>
    </cofactor>
    <text evidence="14">Binds one Zn(2+) ion per subunit.</text>
</comment>
<feature type="domain" description="Penicillin-binding protein transpeptidase" evidence="15">
    <location>
        <begin position="268"/>
        <end position="607"/>
    </location>
</feature>
<keyword evidence="11 14" id="KW-1133">Transmembrane helix</keyword>
<evidence type="ECO:0000256" key="14">
    <source>
        <dbReference type="HAMAP-Rule" id="MF_02081"/>
    </source>
</evidence>
<accession>A0ABQ5YLQ7</accession>
<comment type="function">
    <text evidence="14">Catalyzes cross-linking of the peptidoglycan cell wall.</text>
</comment>
<gene>
    <name evidence="14 17" type="primary">mrdA</name>
    <name evidence="17" type="ORF">GCM10007875_05970</name>
</gene>
<dbReference type="SUPFAM" id="SSF56601">
    <property type="entry name" value="beta-lactamase/transpeptidase-like"/>
    <property type="match status" value="1"/>
</dbReference>
<evidence type="ECO:0000313" key="18">
    <source>
        <dbReference type="Proteomes" id="UP001156664"/>
    </source>
</evidence>
<dbReference type="InterPro" id="IPR001460">
    <property type="entry name" value="PCN-bd_Tpept"/>
</dbReference>
<comment type="subcellular location">
    <subcellularLocation>
        <location evidence="14">Cell inner membrane</location>
        <topology evidence="14">Single-pass membrane protein</topology>
    </subcellularLocation>
    <subcellularLocation>
        <location evidence="2">Cell membrane</location>
    </subcellularLocation>
    <subcellularLocation>
        <location evidence="1">Membrane</location>
        <topology evidence="1">Single-pass membrane protein</topology>
    </subcellularLocation>
</comment>
<evidence type="ECO:0000256" key="8">
    <source>
        <dbReference type="ARBA" id="ARBA00022801"/>
    </source>
</evidence>
<evidence type="ECO:0000259" key="16">
    <source>
        <dbReference type="Pfam" id="PF03717"/>
    </source>
</evidence>
<organism evidence="17 18">
    <name type="scientific">Limnobacter litoralis</name>
    <dbReference type="NCBI Taxonomy" id="481366"/>
    <lineage>
        <taxon>Bacteria</taxon>
        <taxon>Pseudomonadati</taxon>
        <taxon>Pseudomonadota</taxon>
        <taxon>Betaproteobacteria</taxon>
        <taxon>Burkholderiales</taxon>
        <taxon>Burkholderiaceae</taxon>
        <taxon>Limnobacter</taxon>
    </lineage>
</organism>
<feature type="transmembrane region" description="Helical" evidence="14">
    <location>
        <begin position="16"/>
        <end position="38"/>
    </location>
</feature>
<keyword evidence="13 14" id="KW-0961">Cell wall biogenesis/degradation</keyword>
<dbReference type="InterPro" id="IPR036138">
    <property type="entry name" value="PBP_dimer_sf"/>
</dbReference>
<dbReference type="InterPro" id="IPR012338">
    <property type="entry name" value="Beta-lactam/transpept-like"/>
</dbReference>
<evidence type="ECO:0000256" key="7">
    <source>
        <dbReference type="ARBA" id="ARBA00022692"/>
    </source>
</evidence>
<dbReference type="Proteomes" id="UP001156664">
    <property type="component" value="Unassembled WGS sequence"/>
</dbReference>
<feature type="binding site" evidence="14">
    <location>
        <position position="364"/>
    </location>
    <ligand>
        <name>Zn(2+)</name>
        <dbReference type="ChEBI" id="CHEBI:29105"/>
    </ligand>
</feature>
<dbReference type="EC" id="3.4.16.4" evidence="14"/>
<evidence type="ECO:0000256" key="9">
    <source>
        <dbReference type="ARBA" id="ARBA00022960"/>
    </source>
</evidence>
<dbReference type="Gene3D" id="3.40.710.10">
    <property type="entry name" value="DD-peptidase/beta-lactamase superfamily"/>
    <property type="match status" value="1"/>
</dbReference>
<evidence type="ECO:0000256" key="11">
    <source>
        <dbReference type="ARBA" id="ARBA00022989"/>
    </source>
</evidence>
<keyword evidence="8 14" id="KW-0378">Hydrolase</keyword>
<dbReference type="Pfam" id="PF03717">
    <property type="entry name" value="PBP_dimer"/>
    <property type="match status" value="1"/>
</dbReference>
<feature type="binding site" evidence="14">
    <location>
        <position position="383"/>
    </location>
    <ligand>
        <name>Zn(2+)</name>
        <dbReference type="ChEBI" id="CHEBI:29105"/>
    </ligand>
</feature>
<name>A0ABQ5YLQ7_9BURK</name>
<keyword evidence="14" id="KW-0862">Zinc</keyword>
<dbReference type="Gene3D" id="3.90.1310.10">
    <property type="entry name" value="Penicillin-binding protein 2a (Domain 2)"/>
    <property type="match status" value="1"/>
</dbReference>
<evidence type="ECO:0000256" key="2">
    <source>
        <dbReference type="ARBA" id="ARBA00004236"/>
    </source>
</evidence>
<reference evidence="18" key="1">
    <citation type="journal article" date="2019" name="Int. J. Syst. Evol. Microbiol.">
        <title>The Global Catalogue of Microorganisms (GCM) 10K type strain sequencing project: providing services to taxonomists for standard genome sequencing and annotation.</title>
        <authorList>
            <consortium name="The Broad Institute Genomics Platform"/>
            <consortium name="The Broad Institute Genome Sequencing Center for Infectious Disease"/>
            <person name="Wu L."/>
            <person name="Ma J."/>
        </authorList>
    </citation>
    <scope>NUCLEOTIDE SEQUENCE [LARGE SCALE GENOMIC DNA]</scope>
    <source>
        <strain evidence="18">NBRC 105857</strain>
    </source>
</reference>
<evidence type="ECO:0000256" key="13">
    <source>
        <dbReference type="ARBA" id="ARBA00023316"/>
    </source>
</evidence>
<evidence type="ECO:0000256" key="1">
    <source>
        <dbReference type="ARBA" id="ARBA00004167"/>
    </source>
</evidence>
<evidence type="ECO:0000259" key="15">
    <source>
        <dbReference type="Pfam" id="PF00905"/>
    </source>
</evidence>
<feature type="binding site" evidence="14">
    <location>
        <position position="351"/>
    </location>
    <ligand>
        <name>Zn(2+)</name>
        <dbReference type="ChEBI" id="CHEBI:29105"/>
    </ligand>
</feature>
<feature type="domain" description="Penicillin-binding protein dimerisation" evidence="16">
    <location>
        <begin position="62"/>
        <end position="235"/>
    </location>
</feature>
<dbReference type="PANTHER" id="PTHR30627:SF2">
    <property type="entry name" value="PEPTIDOGLYCAN D,D-TRANSPEPTIDASE MRDA"/>
    <property type="match status" value="1"/>
</dbReference>
<comment type="caution">
    <text evidence="17">The sequence shown here is derived from an EMBL/GenBank/DDBJ whole genome shotgun (WGS) entry which is preliminary data.</text>
</comment>
<dbReference type="InterPro" id="IPR005311">
    <property type="entry name" value="PBP_dimer"/>
</dbReference>
<dbReference type="SUPFAM" id="SSF56519">
    <property type="entry name" value="Penicillin binding protein dimerisation domain"/>
    <property type="match status" value="1"/>
</dbReference>
<keyword evidence="14" id="KW-0479">Metal-binding</keyword>
<dbReference type="RefSeq" id="WP_284279869.1">
    <property type="nucleotide sequence ID" value="NZ_BSOJ01000006.1"/>
</dbReference>
<sequence>MTEFKHPEQTLKEFRLRLLIGAAAVFLFFLVLLVRLTWLQVINYDKYQSKAEDNRITIVPLVPNRGLILDRNRTVLTDNYSAYTLEITPSRVNHLDKLLDDLSKIVEITPLDKRRFKKLRFESKRFESIPIRTRLTDQEVARFAVQSYRFPGVEIRARLFRQYPFGEDAAHVLGYIGRISERDQNAIDDSDQSDNYRGTVYIGKDGLEKRYETELHGKTGFEEVETSAAGRAVRVLSRSPAIPGKNLILSLDIRLQEVAEKALEGKRGAVVALDPNTGDILAMVSRPSFDPNLFVEGIDSENWKALNESPDKPLLNRPLAGTYPPGSTFKPFMALAALEKGFRTPSYAIHDPGYFDFGERRFRDDKPGGHGLVDMYRSISESCDTYYYMLGSEMGIDVISDFMPQFGFGQKTGVDLDGERTGTLPSRAWKARQFKRPEAQRWYSGETISVAIGQGYNHYTPIQVAHAVGVLATGGLVAKPRLVTAYQNPVTGEITPKPLEDMHQLNLNPKNVEVIKNAMQGVVLDGTAKAVFAGVPYTLGGKTGTAQVFSLKEGEKYKASEVADRLKDHGWFVAFSPVEKPQIAIAVIVENGGFGAQAAAPVVKATLDEYWKIHPIPGQPAANPQGVNQ</sequence>
<evidence type="ECO:0000256" key="10">
    <source>
        <dbReference type="ARBA" id="ARBA00022984"/>
    </source>
</evidence>
<keyword evidence="5 14" id="KW-0121">Carboxypeptidase</keyword>
<dbReference type="InterPro" id="IPR050515">
    <property type="entry name" value="Beta-lactam/transpept"/>
</dbReference>
<dbReference type="InterPro" id="IPR017790">
    <property type="entry name" value="Penicillin-binding_protein_2"/>
</dbReference>
<keyword evidence="12 14" id="KW-0472">Membrane</keyword>
<proteinExistence type="inferred from homology"/>
<keyword evidence="10 14" id="KW-0573">Peptidoglycan synthesis</keyword>
<feature type="binding site" evidence="14">
    <location>
        <position position="370"/>
    </location>
    <ligand>
        <name>Zn(2+)</name>
        <dbReference type="ChEBI" id="CHEBI:29105"/>
    </ligand>
</feature>
<evidence type="ECO:0000256" key="3">
    <source>
        <dbReference type="ARBA" id="ARBA00022475"/>
    </source>
</evidence>
<evidence type="ECO:0000256" key="6">
    <source>
        <dbReference type="ARBA" id="ARBA00022670"/>
    </source>
</evidence>